<organism evidence="2 3">
    <name type="scientific">Potamilus streckersoni</name>
    <dbReference type="NCBI Taxonomy" id="2493646"/>
    <lineage>
        <taxon>Eukaryota</taxon>
        <taxon>Metazoa</taxon>
        <taxon>Spiralia</taxon>
        <taxon>Lophotrochozoa</taxon>
        <taxon>Mollusca</taxon>
        <taxon>Bivalvia</taxon>
        <taxon>Autobranchia</taxon>
        <taxon>Heteroconchia</taxon>
        <taxon>Palaeoheterodonta</taxon>
        <taxon>Unionida</taxon>
        <taxon>Unionoidea</taxon>
        <taxon>Unionidae</taxon>
        <taxon>Ambleminae</taxon>
        <taxon>Lampsilini</taxon>
        <taxon>Potamilus</taxon>
    </lineage>
</organism>
<dbReference type="AlphaFoldDB" id="A0AAE0VUF6"/>
<proteinExistence type="predicted"/>
<name>A0AAE0VUF6_9BIVA</name>
<protein>
    <submittedName>
        <fullName evidence="2">Uncharacterized protein</fullName>
    </submittedName>
</protein>
<dbReference type="EMBL" id="JAEAOA010000631">
    <property type="protein sequence ID" value="KAK3589395.1"/>
    <property type="molecule type" value="Genomic_DNA"/>
</dbReference>
<comment type="caution">
    <text evidence="2">The sequence shown here is derived from an EMBL/GenBank/DDBJ whole genome shotgun (WGS) entry which is preliminary data.</text>
</comment>
<reference evidence="2" key="1">
    <citation type="journal article" date="2021" name="Genome Biol. Evol.">
        <title>A High-Quality Reference Genome for a Parasitic Bivalve with Doubly Uniparental Inheritance (Bivalvia: Unionida).</title>
        <authorList>
            <person name="Smith C.H."/>
        </authorList>
    </citation>
    <scope>NUCLEOTIDE SEQUENCE</scope>
    <source>
        <strain evidence="2">CHS0354</strain>
    </source>
</reference>
<keyword evidence="3" id="KW-1185">Reference proteome</keyword>
<dbReference type="Proteomes" id="UP001195483">
    <property type="component" value="Unassembled WGS sequence"/>
</dbReference>
<evidence type="ECO:0000256" key="1">
    <source>
        <dbReference type="SAM" id="MobiDB-lite"/>
    </source>
</evidence>
<reference evidence="2" key="3">
    <citation type="submission" date="2023-05" db="EMBL/GenBank/DDBJ databases">
        <authorList>
            <person name="Smith C.H."/>
        </authorList>
    </citation>
    <scope>NUCLEOTIDE SEQUENCE</scope>
    <source>
        <strain evidence="2">CHS0354</strain>
        <tissue evidence="2">Mantle</tissue>
    </source>
</reference>
<feature type="non-terminal residue" evidence="2">
    <location>
        <position position="52"/>
    </location>
</feature>
<evidence type="ECO:0000313" key="2">
    <source>
        <dbReference type="EMBL" id="KAK3589395.1"/>
    </source>
</evidence>
<evidence type="ECO:0000313" key="3">
    <source>
        <dbReference type="Proteomes" id="UP001195483"/>
    </source>
</evidence>
<reference evidence="2" key="2">
    <citation type="journal article" date="2021" name="Genome Biol. Evol.">
        <title>Developing a high-quality reference genome for a parasitic bivalve with doubly uniparental inheritance (Bivalvia: Unionida).</title>
        <authorList>
            <person name="Smith C.H."/>
        </authorList>
    </citation>
    <scope>NUCLEOTIDE SEQUENCE</scope>
    <source>
        <strain evidence="2">CHS0354</strain>
        <tissue evidence="2">Mantle</tissue>
    </source>
</reference>
<feature type="region of interest" description="Disordered" evidence="1">
    <location>
        <begin position="19"/>
        <end position="52"/>
    </location>
</feature>
<gene>
    <name evidence="2" type="ORF">CHS0354_010051</name>
</gene>
<sequence>MQNSTYKYKAIRNKSKVQQPIGSLGITAPTPPRHTQGQPGAAHVLGTTTLVA</sequence>
<accession>A0AAE0VUF6</accession>